<sequence>EDTTIESDVGRGFERILQTTKDSIARKHKDMLTHIEKLNTEKSRLIENNDAYKQYAVRYYDMAYHLLCEVAIQSEVNQRLHSILEGALSYLPGEVCCVIKGLGTPPKRSVCAR</sequence>
<reference evidence="1 2" key="1">
    <citation type="submission" date="2011-02" db="EMBL/GenBank/DDBJ databases">
        <title>The Genome Sequence of Sphaeroforma arctica JP610.</title>
        <authorList>
            <consortium name="The Broad Institute Genome Sequencing Platform"/>
            <person name="Russ C."/>
            <person name="Cuomo C."/>
            <person name="Young S.K."/>
            <person name="Zeng Q."/>
            <person name="Gargeya S."/>
            <person name="Alvarado L."/>
            <person name="Berlin A."/>
            <person name="Chapman S.B."/>
            <person name="Chen Z."/>
            <person name="Freedman E."/>
            <person name="Gellesch M."/>
            <person name="Goldberg J."/>
            <person name="Griggs A."/>
            <person name="Gujja S."/>
            <person name="Heilman E."/>
            <person name="Heiman D."/>
            <person name="Howarth C."/>
            <person name="Mehta T."/>
            <person name="Neiman D."/>
            <person name="Pearson M."/>
            <person name="Roberts A."/>
            <person name="Saif S."/>
            <person name="Shea T."/>
            <person name="Shenoy N."/>
            <person name="Sisk P."/>
            <person name="Stolte C."/>
            <person name="Sykes S."/>
            <person name="White J."/>
            <person name="Yandava C."/>
            <person name="Burger G."/>
            <person name="Gray M.W."/>
            <person name="Holland P.W.H."/>
            <person name="King N."/>
            <person name="Lang F.B.F."/>
            <person name="Roger A.J."/>
            <person name="Ruiz-Trillo I."/>
            <person name="Haas B."/>
            <person name="Nusbaum C."/>
            <person name="Birren B."/>
        </authorList>
    </citation>
    <scope>NUCLEOTIDE SEQUENCE [LARGE SCALE GENOMIC DNA]</scope>
    <source>
        <strain evidence="1 2">JP610</strain>
    </source>
</reference>
<dbReference type="RefSeq" id="XP_014147108.1">
    <property type="nucleotide sequence ID" value="XM_014291633.1"/>
</dbReference>
<accession>A0A0L0F9J3</accession>
<organism evidence="1 2">
    <name type="scientific">Sphaeroforma arctica JP610</name>
    <dbReference type="NCBI Taxonomy" id="667725"/>
    <lineage>
        <taxon>Eukaryota</taxon>
        <taxon>Ichthyosporea</taxon>
        <taxon>Ichthyophonida</taxon>
        <taxon>Sphaeroforma</taxon>
    </lineage>
</organism>
<dbReference type="Proteomes" id="UP000054560">
    <property type="component" value="Unassembled WGS sequence"/>
</dbReference>
<dbReference type="EMBL" id="KQ245929">
    <property type="protein sequence ID" value="KNC73206.1"/>
    <property type="molecule type" value="Genomic_DNA"/>
</dbReference>
<dbReference type="AlphaFoldDB" id="A0A0L0F9J3"/>
<gene>
    <name evidence="1" type="ORF">SARC_14235</name>
</gene>
<name>A0A0L0F9J3_9EUKA</name>
<feature type="non-terminal residue" evidence="1">
    <location>
        <position position="1"/>
    </location>
</feature>
<keyword evidence="2" id="KW-1185">Reference proteome</keyword>
<protein>
    <submittedName>
        <fullName evidence="1">Uncharacterized protein</fullName>
    </submittedName>
</protein>
<proteinExistence type="predicted"/>
<evidence type="ECO:0000313" key="2">
    <source>
        <dbReference type="Proteomes" id="UP000054560"/>
    </source>
</evidence>
<evidence type="ECO:0000313" key="1">
    <source>
        <dbReference type="EMBL" id="KNC73206.1"/>
    </source>
</evidence>
<dbReference type="GeneID" id="25914739"/>